<evidence type="ECO:0000313" key="5">
    <source>
        <dbReference type="Proteomes" id="UP001311915"/>
    </source>
</evidence>
<dbReference type="GO" id="GO:0003676">
    <property type="term" value="F:nucleic acid binding"/>
    <property type="evidence" value="ECO:0007669"/>
    <property type="project" value="InterPro"/>
</dbReference>
<evidence type="ECO:0000256" key="2">
    <source>
        <dbReference type="SAM" id="MobiDB-lite"/>
    </source>
</evidence>
<evidence type="ECO:0000259" key="3">
    <source>
        <dbReference type="PROSITE" id="PS50158"/>
    </source>
</evidence>
<dbReference type="PANTHER" id="PTHR31286">
    <property type="entry name" value="GLYCINE-RICH CELL WALL STRUCTURAL PROTEIN 1.8-LIKE"/>
    <property type="match status" value="1"/>
</dbReference>
<organism evidence="4 5">
    <name type="scientific">Solanum pinnatisectum</name>
    <name type="common">tansyleaf nightshade</name>
    <dbReference type="NCBI Taxonomy" id="50273"/>
    <lineage>
        <taxon>Eukaryota</taxon>
        <taxon>Viridiplantae</taxon>
        <taxon>Streptophyta</taxon>
        <taxon>Embryophyta</taxon>
        <taxon>Tracheophyta</taxon>
        <taxon>Spermatophyta</taxon>
        <taxon>Magnoliopsida</taxon>
        <taxon>eudicotyledons</taxon>
        <taxon>Gunneridae</taxon>
        <taxon>Pentapetalae</taxon>
        <taxon>asterids</taxon>
        <taxon>lamiids</taxon>
        <taxon>Solanales</taxon>
        <taxon>Solanaceae</taxon>
        <taxon>Solanoideae</taxon>
        <taxon>Solaneae</taxon>
        <taxon>Solanum</taxon>
    </lineage>
</organism>
<dbReference type="PANTHER" id="PTHR31286:SF180">
    <property type="entry name" value="OS10G0362600 PROTEIN"/>
    <property type="match status" value="1"/>
</dbReference>
<feature type="compositionally biased region" description="Polar residues" evidence="2">
    <location>
        <begin position="543"/>
        <end position="557"/>
    </location>
</feature>
<comment type="caution">
    <text evidence="4">The sequence shown here is derived from an EMBL/GenBank/DDBJ whole genome shotgun (WGS) entry which is preliminary data.</text>
</comment>
<accession>A0AAV9KXQ7</accession>
<dbReference type="EMBL" id="JAWPEI010000008">
    <property type="protein sequence ID" value="KAK4718149.1"/>
    <property type="molecule type" value="Genomic_DNA"/>
</dbReference>
<feature type="compositionally biased region" description="Low complexity" evidence="2">
    <location>
        <begin position="490"/>
        <end position="509"/>
    </location>
</feature>
<keyword evidence="5" id="KW-1185">Reference proteome</keyword>
<dbReference type="GO" id="GO:0008270">
    <property type="term" value="F:zinc ion binding"/>
    <property type="evidence" value="ECO:0007669"/>
    <property type="project" value="UniProtKB-KW"/>
</dbReference>
<dbReference type="InterPro" id="IPR040256">
    <property type="entry name" value="At4g02000-like"/>
</dbReference>
<feature type="compositionally biased region" description="Polar residues" evidence="2">
    <location>
        <begin position="515"/>
        <end position="527"/>
    </location>
</feature>
<dbReference type="Gene3D" id="4.10.60.10">
    <property type="entry name" value="Zinc finger, CCHC-type"/>
    <property type="match status" value="1"/>
</dbReference>
<sequence length="587" mass="64704">MAVDSLKNSNNNIVPPPTLILEYSDDEMTKIHASAEHTVFIQLFGRKLGSFQLGSYLHGFFKLNGRVEVCEHGHCRYSAKFSSQHDYDRATQRSTWQISDQYFIEVYKWQPNFQFGKVPFLRAGDFVEARLEGLPVEYFIDIAVFKLAHAICEPLGCPVLMVDTSKGKPPRFWFQLINSKCCSNLPLHVQIVDGPLVGLTYSRAQQCYHCGGFGHIRKTCLQRNQRTRSYNSGSTQVHVPVSNLSSRTSFPEETQGVVQAHESISQMSSEGSGEGRSEITPFSPIKYFARSSGRTSPSMPIKETEMGAKGAILVENGGESRAKLYNIGEEVCEIDVAVKVTDLNDQRGHQRRVSITPRTGNVPRCSKKLLYTTIENVEDRNAIRMLKDTCDENYVSIAIVFDKSSVLINDDQIIRCFGFSASHISEMTFKSIGSDGYARNVKGNCLLMWNGEELHVNVSPVSYGNTQLLSQHLEFNASWLVVESDSDESSNGFSSSSGEGSVDSSGNGDTDSDESTLFTSSREGITNESSASSSSSIESSISLMNSATHSEDSSLFSTDADEISNGTSVPSSSEEDNESFVLSPNGE</sequence>
<feature type="region of interest" description="Disordered" evidence="2">
    <location>
        <begin position="490"/>
        <end position="587"/>
    </location>
</feature>
<dbReference type="PROSITE" id="PS50158">
    <property type="entry name" value="ZF_CCHC"/>
    <property type="match status" value="1"/>
</dbReference>
<protein>
    <recommendedName>
        <fullName evidence="3">CCHC-type domain-containing protein</fullName>
    </recommendedName>
</protein>
<name>A0AAV9KXQ7_9SOLN</name>
<keyword evidence="1" id="KW-0862">Zinc</keyword>
<feature type="compositionally biased region" description="Low complexity" evidence="2">
    <location>
        <begin position="528"/>
        <end position="542"/>
    </location>
</feature>
<dbReference type="AlphaFoldDB" id="A0AAV9KXQ7"/>
<keyword evidence="1" id="KW-0863">Zinc-finger</keyword>
<reference evidence="4 5" key="1">
    <citation type="submission" date="2023-10" db="EMBL/GenBank/DDBJ databases">
        <title>Genome-Wide Identification Analysis in wild type Solanum Pinnatisectum Reveals Some Genes Defensing Phytophthora Infestans.</title>
        <authorList>
            <person name="Sun C."/>
        </authorList>
    </citation>
    <scope>NUCLEOTIDE SEQUENCE [LARGE SCALE GENOMIC DNA]</scope>
    <source>
        <strain evidence="4">LQN</strain>
        <tissue evidence="4">Leaf</tissue>
    </source>
</reference>
<evidence type="ECO:0000313" key="4">
    <source>
        <dbReference type="EMBL" id="KAK4718149.1"/>
    </source>
</evidence>
<evidence type="ECO:0000256" key="1">
    <source>
        <dbReference type="PROSITE-ProRule" id="PRU00047"/>
    </source>
</evidence>
<gene>
    <name evidence="4" type="ORF">R3W88_016487</name>
</gene>
<dbReference type="InterPro" id="IPR001878">
    <property type="entry name" value="Znf_CCHC"/>
</dbReference>
<keyword evidence="1" id="KW-0479">Metal-binding</keyword>
<feature type="domain" description="CCHC-type" evidence="3">
    <location>
        <begin position="207"/>
        <end position="220"/>
    </location>
</feature>
<dbReference type="Proteomes" id="UP001311915">
    <property type="component" value="Unassembled WGS sequence"/>
</dbReference>
<proteinExistence type="predicted"/>